<evidence type="ECO:0000259" key="1">
    <source>
        <dbReference type="Pfam" id="PF09722"/>
    </source>
</evidence>
<organism evidence="3 4">
    <name type="scientific">Chromobacterium subtsugae</name>
    <dbReference type="NCBI Taxonomy" id="251747"/>
    <lineage>
        <taxon>Bacteria</taxon>
        <taxon>Pseudomonadati</taxon>
        <taxon>Pseudomonadota</taxon>
        <taxon>Betaproteobacteria</taxon>
        <taxon>Neisseriales</taxon>
        <taxon>Chromobacteriaceae</taxon>
        <taxon>Chromobacterium</taxon>
    </lineage>
</organism>
<dbReference type="NCBIfam" id="TIGR02293">
    <property type="entry name" value="TAS_TIGR02293"/>
    <property type="match status" value="1"/>
</dbReference>
<dbReference type="EMBL" id="JAHDTB010000002">
    <property type="protein sequence ID" value="MBW8286771.1"/>
    <property type="molecule type" value="Genomic_DNA"/>
</dbReference>
<evidence type="ECO:0000259" key="2">
    <source>
        <dbReference type="Pfam" id="PF20432"/>
    </source>
</evidence>
<dbReference type="GeneID" id="89687053"/>
<accession>A0ABS7FAG4</accession>
<dbReference type="InterPro" id="IPR011979">
    <property type="entry name" value="Antitox_Xre"/>
</dbReference>
<comment type="caution">
    <text evidence="3">The sequence shown here is derived from an EMBL/GenBank/DDBJ whole genome shotgun (WGS) entry which is preliminary data.</text>
</comment>
<sequence>MPARAAFRPDPVLIRRATVREGERRSRQSDLLGAPVSSDYDIVKEVAKGLDPGVITRLTDEGLTRRELEFVIPPRTLTHRIKNGERLSTDESERSVRLVNLLLQAEQLLGGKEAATAWLRQPLRRFDGRSALEVARTEQGARLVEELLIQIEEGYAA</sequence>
<dbReference type="Pfam" id="PF09722">
    <property type="entry name" value="Xre_MbcA_ParS_C"/>
    <property type="match status" value="1"/>
</dbReference>
<feature type="domain" description="Antitoxin Xre-like helix-turn-helix" evidence="2">
    <location>
        <begin position="42"/>
        <end position="100"/>
    </location>
</feature>
<reference evidence="3 4" key="1">
    <citation type="submission" date="2021-05" db="EMBL/GenBank/DDBJ databases">
        <title>Draft Whole Genome Sequencing Of Biosensor Chromobacterium violaceum Strain CV026 Reveals A Regulatory RNA In Chromobacterium violaceum Phenotype Regulatory Network.</title>
        <authorList>
            <person name="Hong K.W."/>
            <person name="Chan K.G."/>
            <person name="Chang C.-Y."/>
        </authorList>
    </citation>
    <scope>NUCLEOTIDE SEQUENCE [LARGE SCALE GENOMIC DNA]</scope>
    <source>
        <strain evidence="3 4">ATCC 31532</strain>
    </source>
</reference>
<protein>
    <submittedName>
        <fullName evidence="3">DUF2384 domain-containing protein</fullName>
    </submittedName>
</protein>
<evidence type="ECO:0000313" key="4">
    <source>
        <dbReference type="Proteomes" id="UP000711178"/>
    </source>
</evidence>
<dbReference type="InterPro" id="IPR046847">
    <property type="entry name" value="Xre-like_HTH"/>
</dbReference>
<dbReference type="InterPro" id="IPR024467">
    <property type="entry name" value="Xre/MbcA/ParS-like_toxin-bd"/>
</dbReference>
<feature type="domain" description="Antitoxin Xre/MbcA/ParS-like toxin-binding" evidence="1">
    <location>
        <begin position="104"/>
        <end position="154"/>
    </location>
</feature>
<gene>
    <name evidence="3" type="ORF">KIF53_03940</name>
</gene>
<dbReference type="RefSeq" id="WP_052258067.1">
    <property type="nucleotide sequence ID" value="NZ_CP142381.1"/>
</dbReference>
<name>A0ABS7FAG4_9NEIS</name>
<dbReference type="Pfam" id="PF20432">
    <property type="entry name" value="Xre-like-HTH"/>
    <property type="match status" value="1"/>
</dbReference>
<dbReference type="Proteomes" id="UP000711178">
    <property type="component" value="Unassembled WGS sequence"/>
</dbReference>
<proteinExistence type="predicted"/>
<keyword evidence="4" id="KW-1185">Reference proteome</keyword>
<evidence type="ECO:0000313" key="3">
    <source>
        <dbReference type="EMBL" id="MBW8286771.1"/>
    </source>
</evidence>